<sequence length="139" mass="15080">MSAKIRNIGPKSAAWLRQVGVRTEEEVKTLGAIEVYFKVKKAGFKASLNLLYALEGAVLDCHWTEVSNERRSELLLEVSAREDGKAQKTYQWWRPGKEVGNVRTEGGAEGETAPSADGDSEPGGLDGQLSFGGGESDDH</sequence>
<evidence type="ECO:0000313" key="4">
    <source>
        <dbReference type="Proteomes" id="UP000241074"/>
    </source>
</evidence>
<dbReference type="Gene3D" id="1.10.150.20">
    <property type="entry name" value="5' to 3' exonuclease, C-terminal subdomain"/>
    <property type="match status" value="1"/>
</dbReference>
<keyword evidence="4" id="KW-1185">Reference proteome</keyword>
<dbReference type="PANTHER" id="PTHR36121:SF1">
    <property type="entry name" value="PROTEIN SXY"/>
    <property type="match status" value="1"/>
</dbReference>
<feature type="domain" description="TfoX C-terminal" evidence="2">
    <location>
        <begin position="4"/>
        <end position="77"/>
    </location>
</feature>
<organism evidence="3 4">
    <name type="scientific">Ahniella affigens</name>
    <dbReference type="NCBI Taxonomy" id="2021234"/>
    <lineage>
        <taxon>Bacteria</taxon>
        <taxon>Pseudomonadati</taxon>
        <taxon>Pseudomonadota</taxon>
        <taxon>Gammaproteobacteria</taxon>
        <taxon>Lysobacterales</taxon>
        <taxon>Rhodanobacteraceae</taxon>
        <taxon>Ahniella</taxon>
    </lineage>
</organism>
<feature type="region of interest" description="Disordered" evidence="1">
    <location>
        <begin position="96"/>
        <end position="139"/>
    </location>
</feature>
<dbReference type="InterPro" id="IPR047525">
    <property type="entry name" value="TfoX-like"/>
</dbReference>
<evidence type="ECO:0000256" key="1">
    <source>
        <dbReference type="SAM" id="MobiDB-lite"/>
    </source>
</evidence>
<reference evidence="3 4" key="2">
    <citation type="submission" date="2018-03" db="EMBL/GenBank/DDBJ databases">
        <authorList>
            <person name="Keele B.F."/>
        </authorList>
    </citation>
    <scope>NUCLEOTIDE SEQUENCE [LARGE SCALE GENOMIC DNA]</scope>
    <source>
        <strain evidence="3 4">D13</strain>
    </source>
</reference>
<dbReference type="OrthoDB" id="1034776at2"/>
<accession>A0A2P1PXB7</accession>
<dbReference type="Pfam" id="PF04994">
    <property type="entry name" value="TfoX_C"/>
    <property type="match status" value="1"/>
</dbReference>
<dbReference type="AlphaFoldDB" id="A0A2P1PXB7"/>
<dbReference type="Proteomes" id="UP000241074">
    <property type="component" value="Chromosome"/>
</dbReference>
<dbReference type="InterPro" id="IPR007077">
    <property type="entry name" value="TfoX_C"/>
</dbReference>
<feature type="compositionally biased region" description="Gly residues" evidence="1">
    <location>
        <begin position="124"/>
        <end position="139"/>
    </location>
</feature>
<reference evidence="3 4" key="1">
    <citation type="submission" date="2018-03" db="EMBL/GenBank/DDBJ databases">
        <title>Ahniella affigens gen. nov., sp. nov., a gammaproteobacterium isolated from sandy soil near a stream.</title>
        <authorList>
            <person name="Ko Y."/>
            <person name="Kim J.-H."/>
        </authorList>
    </citation>
    <scope>NUCLEOTIDE SEQUENCE [LARGE SCALE GENOMIC DNA]</scope>
    <source>
        <strain evidence="3 4">D13</strain>
    </source>
</reference>
<dbReference type="KEGG" id="xba:C7S18_20975"/>
<evidence type="ECO:0000259" key="2">
    <source>
        <dbReference type="Pfam" id="PF04994"/>
    </source>
</evidence>
<name>A0A2P1PXB7_9GAMM</name>
<dbReference type="PANTHER" id="PTHR36121">
    <property type="entry name" value="PROTEIN SXY"/>
    <property type="match status" value="1"/>
</dbReference>
<protein>
    <submittedName>
        <fullName evidence="3">Transcriptional regulator</fullName>
    </submittedName>
</protein>
<proteinExistence type="predicted"/>
<dbReference type="EMBL" id="CP027860">
    <property type="protein sequence ID" value="AVP99493.1"/>
    <property type="molecule type" value="Genomic_DNA"/>
</dbReference>
<dbReference type="RefSeq" id="WP_106893410.1">
    <property type="nucleotide sequence ID" value="NZ_CP027860.1"/>
</dbReference>
<evidence type="ECO:0000313" key="3">
    <source>
        <dbReference type="EMBL" id="AVP99493.1"/>
    </source>
</evidence>
<gene>
    <name evidence="3" type="ORF">C7S18_20975</name>
</gene>